<dbReference type="Pfam" id="PF12833">
    <property type="entry name" value="HTH_18"/>
    <property type="match status" value="1"/>
</dbReference>
<dbReference type="SUPFAM" id="SSF46689">
    <property type="entry name" value="Homeodomain-like"/>
    <property type="match status" value="1"/>
</dbReference>
<feature type="domain" description="HTH araC/xylS-type" evidence="3">
    <location>
        <begin position="234"/>
        <end position="332"/>
    </location>
</feature>
<keyword evidence="2" id="KW-0804">Transcription</keyword>
<dbReference type="STRING" id="1334022.SAMN04487907_102409"/>
<evidence type="ECO:0000259" key="3">
    <source>
        <dbReference type="PROSITE" id="PS01124"/>
    </source>
</evidence>
<sequence>MNTYHLRLNDVEDFVPQLAEKLGIGFKSNLGEFTVNIPLDLGSGKVSCINFPNGIGLYGFNLKFDEDTCLRIYHPSVNPIRFIYCVEGTLNAYFKDEKGCELKNHQHLIAATLANGTQCFQFNAGERVKICYLEIDRKKFQNYLSFDLNEIEENYFRLFGDINAENEIFQTGSYGLRTMDTIREIEDCGVEGFPRINYLGGKALEVLSHMLLQFREGPEMHEPRLKKRDLRAIERAVTHINENISNTGTVQQLAKIGGINVNKLQDGFQEVYGKTVNNYIRDVRLTRAMNMLLSGEKGVGEVVYELGLSSRSYFSKIFKRRYGVLPKDVLNNKNLTEASE</sequence>
<dbReference type="Gene3D" id="1.10.10.60">
    <property type="entry name" value="Homeodomain-like"/>
    <property type="match status" value="2"/>
</dbReference>
<gene>
    <name evidence="4" type="ORF">SAMN04487907_102409</name>
</gene>
<dbReference type="InterPro" id="IPR018060">
    <property type="entry name" value="HTH_AraC"/>
</dbReference>
<dbReference type="Proteomes" id="UP000199438">
    <property type="component" value="Unassembled WGS sequence"/>
</dbReference>
<evidence type="ECO:0000313" key="5">
    <source>
        <dbReference type="Proteomes" id="UP000199438"/>
    </source>
</evidence>
<keyword evidence="1" id="KW-0805">Transcription regulation</keyword>
<dbReference type="PANTHER" id="PTHR47893">
    <property type="entry name" value="REGULATORY PROTEIN PCHR"/>
    <property type="match status" value="1"/>
</dbReference>
<dbReference type="RefSeq" id="WP_092541469.1">
    <property type="nucleotide sequence ID" value="NZ_FOKV01000002.1"/>
</dbReference>
<reference evidence="5" key="1">
    <citation type="submission" date="2016-10" db="EMBL/GenBank/DDBJ databases">
        <authorList>
            <person name="Varghese N."/>
            <person name="Submissions S."/>
        </authorList>
    </citation>
    <scope>NUCLEOTIDE SEQUENCE [LARGE SCALE GENOMIC DNA]</scope>
    <source>
        <strain evidence="5">DSM 24499</strain>
    </source>
</reference>
<dbReference type="InterPro" id="IPR009057">
    <property type="entry name" value="Homeodomain-like_sf"/>
</dbReference>
<dbReference type="PROSITE" id="PS01124">
    <property type="entry name" value="HTH_ARAC_FAMILY_2"/>
    <property type="match status" value="1"/>
</dbReference>
<dbReference type="AlphaFoldDB" id="A0A1I1GTD2"/>
<dbReference type="OrthoDB" id="2666928at2"/>
<dbReference type="EMBL" id="FOKV01000002">
    <property type="protein sequence ID" value="SFC15069.1"/>
    <property type="molecule type" value="Genomic_DNA"/>
</dbReference>
<proteinExistence type="predicted"/>
<evidence type="ECO:0000313" key="4">
    <source>
        <dbReference type="EMBL" id="SFC15069.1"/>
    </source>
</evidence>
<organism evidence="4 5">
    <name type="scientific">Zunongwangia mangrovi</name>
    <dbReference type="NCBI Taxonomy" id="1334022"/>
    <lineage>
        <taxon>Bacteria</taxon>
        <taxon>Pseudomonadati</taxon>
        <taxon>Bacteroidota</taxon>
        <taxon>Flavobacteriia</taxon>
        <taxon>Flavobacteriales</taxon>
        <taxon>Flavobacteriaceae</taxon>
        <taxon>Zunongwangia</taxon>
    </lineage>
</organism>
<dbReference type="GO" id="GO:0043565">
    <property type="term" value="F:sequence-specific DNA binding"/>
    <property type="evidence" value="ECO:0007669"/>
    <property type="project" value="InterPro"/>
</dbReference>
<dbReference type="GO" id="GO:0003700">
    <property type="term" value="F:DNA-binding transcription factor activity"/>
    <property type="evidence" value="ECO:0007669"/>
    <property type="project" value="InterPro"/>
</dbReference>
<protein>
    <submittedName>
        <fullName evidence="4">Transcriptional regulator, AraC family</fullName>
    </submittedName>
</protein>
<dbReference type="InterPro" id="IPR053142">
    <property type="entry name" value="PchR_regulatory_protein"/>
</dbReference>
<accession>A0A1I1GTD2</accession>
<evidence type="ECO:0000256" key="2">
    <source>
        <dbReference type="ARBA" id="ARBA00023163"/>
    </source>
</evidence>
<keyword evidence="5" id="KW-1185">Reference proteome</keyword>
<evidence type="ECO:0000256" key="1">
    <source>
        <dbReference type="ARBA" id="ARBA00023015"/>
    </source>
</evidence>
<name>A0A1I1GTD2_9FLAO</name>
<dbReference type="SMART" id="SM00342">
    <property type="entry name" value="HTH_ARAC"/>
    <property type="match status" value="1"/>
</dbReference>
<dbReference type="PANTHER" id="PTHR47893:SF1">
    <property type="entry name" value="REGULATORY PROTEIN PCHR"/>
    <property type="match status" value="1"/>
</dbReference>